<name>A0A951PV75_9CYAN</name>
<sequence>MTNPLTLVKKLDKPSVAAHPKRRQIKSRQQRRQEERDRVKANKLNRKKNDLLSA</sequence>
<accession>A0A951PV75</accession>
<feature type="region of interest" description="Disordered" evidence="1">
    <location>
        <begin position="1"/>
        <end position="54"/>
    </location>
</feature>
<reference evidence="2" key="2">
    <citation type="journal article" date="2022" name="Microbiol. Resour. Announc.">
        <title>Metagenome Sequencing to Explore Phylogenomics of Terrestrial Cyanobacteria.</title>
        <authorList>
            <person name="Ward R.D."/>
            <person name="Stajich J.E."/>
            <person name="Johansen J.R."/>
            <person name="Huntemann M."/>
            <person name="Clum A."/>
            <person name="Foster B."/>
            <person name="Foster B."/>
            <person name="Roux S."/>
            <person name="Palaniappan K."/>
            <person name="Varghese N."/>
            <person name="Mukherjee S."/>
            <person name="Reddy T.B.K."/>
            <person name="Daum C."/>
            <person name="Copeland A."/>
            <person name="Chen I.A."/>
            <person name="Ivanova N.N."/>
            <person name="Kyrpides N.C."/>
            <person name="Shapiro N."/>
            <person name="Eloe-Fadrosh E.A."/>
            <person name="Pietrasiak N."/>
        </authorList>
    </citation>
    <scope>NUCLEOTIDE SEQUENCE</scope>
    <source>
        <strain evidence="2">CPER-KK1</strain>
    </source>
</reference>
<reference evidence="2" key="1">
    <citation type="submission" date="2021-05" db="EMBL/GenBank/DDBJ databases">
        <authorList>
            <person name="Pietrasiak N."/>
            <person name="Ward R."/>
            <person name="Stajich J.E."/>
            <person name="Kurbessoian T."/>
        </authorList>
    </citation>
    <scope>NUCLEOTIDE SEQUENCE</scope>
    <source>
        <strain evidence="2">CPER-KK1</strain>
    </source>
</reference>
<organism evidence="2 3">
    <name type="scientific">Symplocastrum torsivum CPER-KK1</name>
    <dbReference type="NCBI Taxonomy" id="450513"/>
    <lineage>
        <taxon>Bacteria</taxon>
        <taxon>Bacillati</taxon>
        <taxon>Cyanobacteriota</taxon>
        <taxon>Cyanophyceae</taxon>
        <taxon>Oscillatoriophycideae</taxon>
        <taxon>Oscillatoriales</taxon>
        <taxon>Microcoleaceae</taxon>
        <taxon>Symplocastrum</taxon>
    </lineage>
</organism>
<evidence type="ECO:0000313" key="3">
    <source>
        <dbReference type="Proteomes" id="UP000753908"/>
    </source>
</evidence>
<feature type="compositionally biased region" description="Basic and acidic residues" evidence="1">
    <location>
        <begin position="31"/>
        <end position="40"/>
    </location>
</feature>
<proteinExistence type="predicted"/>
<evidence type="ECO:0000313" key="2">
    <source>
        <dbReference type="EMBL" id="MBW4549293.1"/>
    </source>
</evidence>
<dbReference type="Proteomes" id="UP000753908">
    <property type="component" value="Unassembled WGS sequence"/>
</dbReference>
<comment type="caution">
    <text evidence="2">The sequence shown here is derived from an EMBL/GenBank/DDBJ whole genome shotgun (WGS) entry which is preliminary data.</text>
</comment>
<dbReference type="EMBL" id="JAHHIF010000090">
    <property type="protein sequence ID" value="MBW4549293.1"/>
    <property type="molecule type" value="Genomic_DNA"/>
</dbReference>
<gene>
    <name evidence="2" type="ORF">KME25_33530</name>
</gene>
<dbReference type="AlphaFoldDB" id="A0A951PV75"/>
<feature type="compositionally biased region" description="Basic residues" evidence="1">
    <location>
        <begin position="19"/>
        <end position="30"/>
    </location>
</feature>
<evidence type="ECO:0000256" key="1">
    <source>
        <dbReference type="SAM" id="MobiDB-lite"/>
    </source>
</evidence>
<protein>
    <submittedName>
        <fullName evidence="2">Uncharacterized protein</fullName>
    </submittedName>
</protein>